<dbReference type="PANTHER" id="PTHR10668:SF105">
    <property type="entry name" value="DEHYDROGENASE-RELATED"/>
    <property type="match status" value="1"/>
</dbReference>
<dbReference type="AlphaFoldDB" id="A0AA49JGR7"/>
<dbReference type="PANTHER" id="PTHR10668">
    <property type="entry name" value="PHYTOENE DEHYDROGENASE"/>
    <property type="match status" value="1"/>
</dbReference>
<accession>A0AA49JGR7</accession>
<dbReference type="PRINTS" id="PR00411">
    <property type="entry name" value="PNDRDTASEI"/>
</dbReference>
<gene>
    <name evidence="1" type="ORF">K4G66_03455</name>
</gene>
<reference evidence="1" key="1">
    <citation type="journal article" date="2023" name="Comput. Struct. Biotechnol. J.">
        <title>Discovery of a novel marine Bacteroidetes with a rich repertoire of carbohydrate-active enzymes.</title>
        <authorList>
            <person name="Chen B."/>
            <person name="Liu G."/>
            <person name="Chen Q."/>
            <person name="Wang H."/>
            <person name="Liu L."/>
            <person name="Tang K."/>
        </authorList>
    </citation>
    <scope>NUCLEOTIDE SEQUENCE</scope>
    <source>
        <strain evidence="1">TK19036</strain>
    </source>
</reference>
<dbReference type="SUPFAM" id="SSF51905">
    <property type="entry name" value="FAD/NAD(P)-binding domain"/>
    <property type="match status" value="1"/>
</dbReference>
<dbReference type="InterPro" id="IPR036188">
    <property type="entry name" value="FAD/NAD-bd_sf"/>
</dbReference>
<sequence>MKQYDCVIIGSGPNGLAAAIELQRSGLSVLVLEAKARLGGGARSQELTQPGFIHDVCSAIHPLGMASPFFSQLPLEQFGVEWLFSPAALAHPLDNGKIITLTRSIEDTAQQLGEDAAAYRKLMYPIVDSWDAIAPDFLGPFRFPKHPFKMAQFGFNALQSASFLANAKFKTPEAKGIFAGLAAHSMLPLTKISSAAIGLVLGALGHKVGWPFPKGGTQALTDALVAYFQSLGGEVETDREVRSVSDIPPCKATLWDITPWQLLEIKGLPLPQNYRRKLKRYHYGPGIFKVDWALSDPIPFTNSKGNQAATIHLGGTLEEIALSEQMAWKKKHTDKPYVLLVHPSPFDPSRAPEGKHTAWAYCHVPRYSQQDMTEAIEQQVERFAPGFRETIIDKHTMHTEQVQRYNANYIGGDINGGAQTITQLFTRPTWNFTPYRTALKGVYLCSSSTPPGGGVHGMCGYHAAQTVLGDLFPDAQKKGAIRE</sequence>
<name>A0AA49JGR7_9BACT</name>
<dbReference type="EMBL" id="CP120682">
    <property type="protein sequence ID" value="WKN37764.1"/>
    <property type="molecule type" value="Genomic_DNA"/>
</dbReference>
<evidence type="ECO:0000313" key="1">
    <source>
        <dbReference type="EMBL" id="WKN37764.1"/>
    </source>
</evidence>
<organism evidence="1">
    <name type="scientific">Roseihalotalea indica</name>
    <dbReference type="NCBI Taxonomy" id="2867963"/>
    <lineage>
        <taxon>Bacteria</taxon>
        <taxon>Pseudomonadati</taxon>
        <taxon>Bacteroidota</taxon>
        <taxon>Cytophagia</taxon>
        <taxon>Cytophagales</taxon>
        <taxon>Catalimonadaceae</taxon>
        <taxon>Roseihalotalea</taxon>
    </lineage>
</organism>
<dbReference type="Pfam" id="PF13450">
    <property type="entry name" value="NAD_binding_8"/>
    <property type="match status" value="1"/>
</dbReference>
<reference evidence="1" key="2">
    <citation type="journal article" date="2024" name="Antonie Van Leeuwenhoek">
        <title>Roseihalotalea indica gen. nov., sp. nov., a halophilic Bacteroidetes from mesopelagic Southwest Indian Ocean with higher carbohydrate metabolic potential.</title>
        <authorList>
            <person name="Chen B."/>
            <person name="Zhang M."/>
            <person name="Lin D."/>
            <person name="Ye J."/>
            <person name="Tang K."/>
        </authorList>
    </citation>
    <scope>NUCLEOTIDE SEQUENCE</scope>
    <source>
        <strain evidence="1">TK19036</strain>
    </source>
</reference>
<proteinExistence type="predicted"/>
<protein>
    <submittedName>
        <fullName evidence="1">NAD(P)/FAD-dependent oxidoreductase</fullName>
    </submittedName>
</protein>
<dbReference type="Gene3D" id="3.50.50.60">
    <property type="entry name" value="FAD/NAD(P)-binding domain"/>
    <property type="match status" value="2"/>
</dbReference>